<dbReference type="Pfam" id="PF23282">
    <property type="entry name" value="WHD_ROQ1"/>
    <property type="match status" value="1"/>
</dbReference>
<dbReference type="PROSITE" id="PS50104">
    <property type="entry name" value="TIR"/>
    <property type="match status" value="1"/>
</dbReference>
<dbReference type="SUPFAM" id="SSF52058">
    <property type="entry name" value="L domain-like"/>
    <property type="match status" value="3"/>
</dbReference>
<dbReference type="InterPro" id="IPR042197">
    <property type="entry name" value="Apaf_helical"/>
</dbReference>
<dbReference type="RefSeq" id="XP_048140740.1">
    <property type="nucleotide sequence ID" value="XM_048284783.1"/>
</dbReference>
<dbReference type="InterPro" id="IPR044974">
    <property type="entry name" value="Disease_R_plants"/>
</dbReference>
<dbReference type="InterPro" id="IPR058192">
    <property type="entry name" value="WHD_ROQ1-like"/>
</dbReference>
<keyword evidence="1" id="KW-0433">Leucine-rich repeat</keyword>
<dbReference type="InterPro" id="IPR055414">
    <property type="entry name" value="LRR_R13L4/SHOC2-like"/>
</dbReference>
<reference evidence="6" key="1">
    <citation type="submission" date="2025-08" db="UniProtKB">
        <authorList>
            <consortium name="RefSeq"/>
        </authorList>
    </citation>
    <scope>IDENTIFICATION</scope>
    <source>
        <tissue evidence="6">Leaf</tissue>
    </source>
</reference>
<dbReference type="InterPro" id="IPR027417">
    <property type="entry name" value="P-loop_NTPase"/>
</dbReference>
<accession>A0ABM3HVX1</accession>
<dbReference type="Gene3D" id="3.40.50.10140">
    <property type="entry name" value="Toll/interleukin-1 receptor homology (TIR) domain"/>
    <property type="match status" value="1"/>
</dbReference>
<dbReference type="Proteomes" id="UP000827889">
    <property type="component" value="Chromosome 9"/>
</dbReference>
<evidence type="ECO:0000256" key="2">
    <source>
        <dbReference type="ARBA" id="ARBA00022737"/>
    </source>
</evidence>
<dbReference type="PRINTS" id="PR00364">
    <property type="entry name" value="DISEASERSIST"/>
</dbReference>
<evidence type="ECO:0000256" key="1">
    <source>
        <dbReference type="ARBA" id="ARBA00022614"/>
    </source>
</evidence>
<dbReference type="SUPFAM" id="SSF52200">
    <property type="entry name" value="Toll/Interleukin receptor TIR domain"/>
    <property type="match status" value="1"/>
</dbReference>
<dbReference type="PANTHER" id="PTHR11017:SF570">
    <property type="entry name" value="DISEASE RESISTANCE PROTEIN (TIR-NBS CLASS)-RELATED"/>
    <property type="match status" value="1"/>
</dbReference>
<dbReference type="PANTHER" id="PTHR11017">
    <property type="entry name" value="LEUCINE-RICH REPEAT-CONTAINING PROTEIN"/>
    <property type="match status" value="1"/>
</dbReference>
<dbReference type="SUPFAM" id="SSF52540">
    <property type="entry name" value="P-loop containing nucleoside triphosphate hydrolases"/>
    <property type="match status" value="1"/>
</dbReference>
<dbReference type="Pfam" id="PF23598">
    <property type="entry name" value="LRR_14"/>
    <property type="match status" value="1"/>
</dbReference>
<dbReference type="InterPro" id="IPR002182">
    <property type="entry name" value="NB-ARC"/>
</dbReference>
<gene>
    <name evidence="6" type="primary">LOC125316451</name>
</gene>
<dbReference type="SMART" id="SM00255">
    <property type="entry name" value="TIR"/>
    <property type="match status" value="1"/>
</dbReference>
<dbReference type="InterPro" id="IPR032675">
    <property type="entry name" value="LRR_dom_sf"/>
</dbReference>
<evidence type="ECO:0000259" key="4">
    <source>
        <dbReference type="PROSITE" id="PS50104"/>
    </source>
</evidence>
<feature type="domain" description="TIR" evidence="4">
    <location>
        <begin position="12"/>
        <end position="185"/>
    </location>
</feature>
<dbReference type="InterPro" id="IPR035897">
    <property type="entry name" value="Toll_tir_struct_dom_sf"/>
</dbReference>
<evidence type="ECO:0000256" key="3">
    <source>
        <dbReference type="ARBA" id="ARBA00022821"/>
    </source>
</evidence>
<evidence type="ECO:0000313" key="6">
    <source>
        <dbReference type="RefSeq" id="XP_048140740.1"/>
    </source>
</evidence>
<dbReference type="GeneID" id="125316451"/>
<dbReference type="Gene3D" id="1.10.8.430">
    <property type="entry name" value="Helical domain of apoptotic protease-activating factors"/>
    <property type="match status" value="1"/>
</dbReference>
<organism evidence="5 6">
    <name type="scientific">Rhodamnia argentea</name>
    <dbReference type="NCBI Taxonomy" id="178133"/>
    <lineage>
        <taxon>Eukaryota</taxon>
        <taxon>Viridiplantae</taxon>
        <taxon>Streptophyta</taxon>
        <taxon>Embryophyta</taxon>
        <taxon>Tracheophyta</taxon>
        <taxon>Spermatophyta</taxon>
        <taxon>Magnoliopsida</taxon>
        <taxon>eudicotyledons</taxon>
        <taxon>Gunneridae</taxon>
        <taxon>Pentapetalae</taxon>
        <taxon>rosids</taxon>
        <taxon>malvids</taxon>
        <taxon>Myrtales</taxon>
        <taxon>Myrtaceae</taxon>
        <taxon>Myrtoideae</taxon>
        <taxon>Myrteae</taxon>
        <taxon>Australasian group</taxon>
        <taxon>Rhodamnia</taxon>
    </lineage>
</organism>
<dbReference type="Gene3D" id="3.40.50.300">
    <property type="entry name" value="P-loop containing nucleotide triphosphate hydrolases"/>
    <property type="match status" value="1"/>
</dbReference>
<sequence length="1339" mass="150662">MASSDPSTSSGSEYQVFLSFRGPDTRVGFTDFLFHSLTDAGICVFRDDEELHVGERIDGSLQRAINNSRIYIPIFSRTYASSQWCLRELAQIVANTSKSEGKKEILPIFFDVEPDDVKLKTPLYRDAIFNLEREKKLSNGQVDAWREALMEVDAIKGWEVKKYKGYTDVINLVVEEVVQKLKTKHRLVTGHLVGIGDRVAAVTELLDVDSYSVRLIGIHGMGGIGKTTLAKIVFNQLSSHYGKCCCFLEDVGANSLRADGLVELQKKLLSEIGHPRVARSIDGIDYGTKRIGEVLSNKKVLIVFDDVANSDQVLKLVGGSTLHPGSRILITTRNKDVMRINGPNYRILEYEMDVMSSDHALELFSSHAFNGDSPLDDYKNLSRKIVAATGRLPLALEVIGSFLFGKRQQIWRETLEQLSKTPPDDVFEKLKISYDALSYKQQQIFLDIACFFIGQHTMHAIYMWKNCDFFPDIGVDVLISMSLVKIVENKFWMHDQLRDFGREIVRREKPGNPGEWSRIWTDDDVFKAMRTKEMKNNVQALTLDLRKSDNKTITSEEIGRFQHLRYLGLSGGTFRGNLAMSLTNMSWIFWSNPPRRLFFKPTNMRLNNVVVLEFSRNAFIDNSKLQSLIKMARKLKVLSLNGCHGIKRTPDFSGCPNLERLNFEGCSNLRKLDGSIGMLKSLIDLKIRACCSLGNLPEEIGNLVNPKHFLVKDCPVEKLPDSIWKLKSLCELHFDNGNTRVRSANSWELPSAVMLEKLEVLRIRSHNLKGRLPSAIGNLLFLRVLRLLHTCIGEVPETVSMLPCLQTLELIDCDEIQELPMLPTSLNNLRVSSKSLRVVPHLSNLTNLVMLDLDDGSRRKRGGKICNGDLVGMGKLSKLNKLKLELLNVLASAELASLSQLNELYLSGLDMRTLTQLPSSLLKLQLDKFNSTVSLSSRLENLSSLELTSSQVQEINLNGLQLQNLEELILEGSEPLERLELSNLRKLKTVRVSYCPKLVEIQFVGAFESLEKFSIWMCKSLGRLGYAGEAESADELTIEEGRLILPSRVFCKLRMFELGGCPKILQIQVLGTSELWKEFWVADCRLLHSVQGLSNLKKLKRLDIWDCDGLQIVEGLDELEALNHLNINDCSSLETWIDVSTTKLPNDCCIEIPHIPHRRSKTYFEGSVQSYKHYKESHSHRTFRRQLMSHVSMKSSLNPQIPEASLPLVDAGIHHLRSGAFTSHLLAITSHLPPEMQIHRTENHPHGTQAGSGNHSPELLTNFLRPVPSNHHDIASSPFRSRAPPITARDGSTLAWIGIGASMLQLDLLSGLITPCLMKCLNGISMNIASNLTEFILSA</sequence>
<keyword evidence="2" id="KW-0677">Repeat</keyword>
<protein>
    <submittedName>
        <fullName evidence="6">TMV resistance protein N-like</fullName>
    </submittedName>
</protein>
<name>A0ABM3HVX1_9MYRT</name>
<evidence type="ECO:0000313" key="5">
    <source>
        <dbReference type="Proteomes" id="UP000827889"/>
    </source>
</evidence>
<proteinExistence type="predicted"/>
<dbReference type="Gene3D" id="3.80.10.10">
    <property type="entry name" value="Ribonuclease Inhibitor"/>
    <property type="match status" value="4"/>
</dbReference>
<keyword evidence="3" id="KW-0611">Plant defense</keyword>
<keyword evidence="5" id="KW-1185">Reference proteome</keyword>
<dbReference type="InterPro" id="IPR036390">
    <property type="entry name" value="WH_DNA-bd_sf"/>
</dbReference>
<dbReference type="Pfam" id="PF00931">
    <property type="entry name" value="NB-ARC"/>
    <property type="match status" value="1"/>
</dbReference>
<dbReference type="SUPFAM" id="SSF46785">
    <property type="entry name" value="Winged helix' DNA-binding domain"/>
    <property type="match status" value="1"/>
</dbReference>
<dbReference type="InterPro" id="IPR000157">
    <property type="entry name" value="TIR_dom"/>
</dbReference>
<dbReference type="Pfam" id="PF01582">
    <property type="entry name" value="TIR"/>
    <property type="match status" value="1"/>
</dbReference>